<sequence>MSAIAWQSAEACSAALFLPNHRQLGKRLRGAGAMHHNRASFWFRIILAAAANENVIDCVGEWHSYCYKDRGKRKVSQPVVQFASLSKQQ</sequence>
<dbReference type="RefSeq" id="WP_354466337.1">
    <property type="nucleotide sequence ID" value="NZ_JBEWWF010000001.1"/>
</dbReference>
<dbReference type="Proteomes" id="UP001548992">
    <property type="component" value="Unassembled WGS sequence"/>
</dbReference>
<name>A0ABV2DX81_9GAMM</name>
<comment type="caution">
    <text evidence="1">The sequence shown here is derived from an EMBL/GenBank/DDBJ whole genome shotgun (WGS) entry which is preliminary data.</text>
</comment>
<protein>
    <recommendedName>
        <fullName evidence="3">Secreted protein</fullName>
    </recommendedName>
</protein>
<gene>
    <name evidence="1" type="ORF">ABXV16_07820</name>
</gene>
<evidence type="ECO:0008006" key="3">
    <source>
        <dbReference type="Google" id="ProtNLM"/>
    </source>
</evidence>
<dbReference type="EMBL" id="JBEWWF010000001">
    <property type="protein sequence ID" value="MET3075650.1"/>
    <property type="molecule type" value="Genomic_DNA"/>
</dbReference>
<organism evidence="1 2">
    <name type="scientific">Pantoea leporis</name>
    <dbReference type="NCBI Taxonomy" id="2933780"/>
    <lineage>
        <taxon>Bacteria</taxon>
        <taxon>Pseudomonadati</taxon>
        <taxon>Pseudomonadota</taxon>
        <taxon>Gammaproteobacteria</taxon>
        <taxon>Enterobacterales</taxon>
        <taxon>Erwiniaceae</taxon>
        <taxon>Pantoea</taxon>
    </lineage>
</organism>
<keyword evidence="2" id="KW-1185">Reference proteome</keyword>
<evidence type="ECO:0000313" key="1">
    <source>
        <dbReference type="EMBL" id="MET3075650.1"/>
    </source>
</evidence>
<proteinExistence type="predicted"/>
<reference evidence="1 2" key="1">
    <citation type="submission" date="2024-07" db="EMBL/GenBank/DDBJ databases">
        <title>Isolation, whole-genome sequencing, and annotation of five antibiotic-resistant bacteria from environmental samples.</title>
        <authorList>
            <person name="Bedore T."/>
            <person name="Hudson A.O."/>
            <person name="Kumar G."/>
        </authorList>
    </citation>
    <scope>NUCLEOTIDE SEQUENCE [LARGE SCALE GENOMIC DNA]</scope>
    <source>
        <strain evidence="1 2">RIT844</strain>
    </source>
</reference>
<accession>A0ABV2DX81</accession>
<evidence type="ECO:0000313" key="2">
    <source>
        <dbReference type="Proteomes" id="UP001548992"/>
    </source>
</evidence>